<name>A0A9P6JVI7_9AGAR</name>
<comment type="caution">
    <text evidence="3">The sequence shown here is derived from an EMBL/GenBank/DDBJ whole genome shotgun (WGS) entry which is preliminary data.</text>
</comment>
<dbReference type="Pfam" id="PF20411">
    <property type="entry name" value="DUF6697"/>
    <property type="match status" value="1"/>
</dbReference>
<dbReference type="Proteomes" id="UP000807306">
    <property type="component" value="Unassembled WGS sequence"/>
</dbReference>
<evidence type="ECO:0000256" key="1">
    <source>
        <dbReference type="SAM" id="MobiDB-lite"/>
    </source>
</evidence>
<dbReference type="InterPro" id="IPR046520">
    <property type="entry name" value="DUF6697"/>
</dbReference>
<feature type="non-terminal residue" evidence="3">
    <location>
        <position position="1"/>
    </location>
</feature>
<feature type="domain" description="DUF6697" evidence="2">
    <location>
        <begin position="44"/>
        <end position="234"/>
    </location>
</feature>
<evidence type="ECO:0000259" key="2">
    <source>
        <dbReference type="Pfam" id="PF20411"/>
    </source>
</evidence>
<accession>A0A9P6JVI7</accession>
<protein>
    <recommendedName>
        <fullName evidence="2">DUF6697 domain-containing protein</fullName>
    </recommendedName>
</protein>
<organism evidence="3 4">
    <name type="scientific">Crepidotus variabilis</name>
    <dbReference type="NCBI Taxonomy" id="179855"/>
    <lineage>
        <taxon>Eukaryota</taxon>
        <taxon>Fungi</taxon>
        <taxon>Dikarya</taxon>
        <taxon>Basidiomycota</taxon>
        <taxon>Agaricomycotina</taxon>
        <taxon>Agaricomycetes</taxon>
        <taxon>Agaricomycetidae</taxon>
        <taxon>Agaricales</taxon>
        <taxon>Agaricineae</taxon>
        <taxon>Crepidotaceae</taxon>
        <taxon>Crepidotus</taxon>
    </lineage>
</organism>
<feature type="non-terminal residue" evidence="3">
    <location>
        <position position="312"/>
    </location>
</feature>
<gene>
    <name evidence="3" type="ORF">CPB83DRAFT_731994</name>
</gene>
<dbReference type="OrthoDB" id="3176940at2759"/>
<evidence type="ECO:0000313" key="3">
    <source>
        <dbReference type="EMBL" id="KAF9533480.1"/>
    </source>
</evidence>
<dbReference type="AlphaFoldDB" id="A0A9P6JVI7"/>
<feature type="compositionally biased region" description="Acidic residues" evidence="1">
    <location>
        <begin position="283"/>
        <end position="296"/>
    </location>
</feature>
<dbReference type="EMBL" id="MU157828">
    <property type="protein sequence ID" value="KAF9533480.1"/>
    <property type="molecule type" value="Genomic_DNA"/>
</dbReference>
<evidence type="ECO:0000313" key="4">
    <source>
        <dbReference type="Proteomes" id="UP000807306"/>
    </source>
</evidence>
<keyword evidence="4" id="KW-1185">Reference proteome</keyword>
<proteinExistence type="predicted"/>
<feature type="region of interest" description="Disordered" evidence="1">
    <location>
        <begin position="238"/>
        <end position="312"/>
    </location>
</feature>
<sequence length="312" mass="35548">PKVKKKKGAPDIVLSDTVRDSRLALINHHVFEVKVPAAIKDQQVTREFMATTYGGSMQATRPKIKPSKVLRHGYDKFAYLHICYHPHAPRYPGQNGLFYSTKSGQNWDGIYKVFTRDSKKASWWYDGEYESIAGPALTIDEWKLQAIEVRAHWATQICSQKWGQHVRSRILTRRELGRSGTAEEVEAVRKSGRWEAVAALDVMKAYDVGEEAIGVWILKCVGYDEAFQRELCDKFPRWVKPRPKQPKPQDTKKSTKQRNAKGSPSAKQSKRETSFESSSVWDAEIEDGDLTDDASAELEPLPLMRRGTRSRP</sequence>
<reference evidence="3" key="1">
    <citation type="submission" date="2020-11" db="EMBL/GenBank/DDBJ databases">
        <authorList>
            <consortium name="DOE Joint Genome Institute"/>
            <person name="Ahrendt S."/>
            <person name="Riley R."/>
            <person name="Andreopoulos W."/>
            <person name="Labutti K."/>
            <person name="Pangilinan J."/>
            <person name="Ruiz-Duenas F.J."/>
            <person name="Barrasa J.M."/>
            <person name="Sanchez-Garcia M."/>
            <person name="Camarero S."/>
            <person name="Miyauchi S."/>
            <person name="Serrano A."/>
            <person name="Linde D."/>
            <person name="Babiker R."/>
            <person name="Drula E."/>
            <person name="Ayuso-Fernandez I."/>
            <person name="Pacheco R."/>
            <person name="Padilla G."/>
            <person name="Ferreira P."/>
            <person name="Barriuso J."/>
            <person name="Kellner H."/>
            <person name="Castanera R."/>
            <person name="Alfaro M."/>
            <person name="Ramirez L."/>
            <person name="Pisabarro A.G."/>
            <person name="Kuo A."/>
            <person name="Tritt A."/>
            <person name="Lipzen A."/>
            <person name="He G."/>
            <person name="Yan M."/>
            <person name="Ng V."/>
            <person name="Cullen D."/>
            <person name="Martin F."/>
            <person name="Rosso M.-N."/>
            <person name="Henrissat B."/>
            <person name="Hibbett D."/>
            <person name="Martinez A.T."/>
            <person name="Grigoriev I.V."/>
        </authorList>
    </citation>
    <scope>NUCLEOTIDE SEQUENCE</scope>
    <source>
        <strain evidence="3">CBS 506.95</strain>
    </source>
</reference>